<evidence type="ECO:0000313" key="10">
    <source>
        <dbReference type="EMBL" id="OQO03829.1"/>
    </source>
</evidence>
<evidence type="ECO:0000256" key="8">
    <source>
        <dbReference type="ARBA" id="ARBA00046280"/>
    </source>
</evidence>
<keyword evidence="7 9" id="KW-0472">Membrane</keyword>
<feature type="transmembrane region" description="Helical" evidence="9">
    <location>
        <begin position="145"/>
        <end position="169"/>
    </location>
</feature>
<protein>
    <submittedName>
        <fullName evidence="10">Uncharacterized protein</fullName>
    </submittedName>
</protein>
<comment type="caution">
    <text evidence="10">The sequence shown here is derived from an EMBL/GenBank/DDBJ whole genome shotgun (WGS) entry which is preliminary data.</text>
</comment>
<evidence type="ECO:0000256" key="4">
    <source>
        <dbReference type="ARBA" id="ARBA00022927"/>
    </source>
</evidence>
<dbReference type="STRING" id="1507870.A0A1V8SXM7"/>
<evidence type="ECO:0000256" key="6">
    <source>
        <dbReference type="ARBA" id="ARBA00023034"/>
    </source>
</evidence>
<name>A0A1V8SXM7_9PEZI</name>
<evidence type="ECO:0000256" key="3">
    <source>
        <dbReference type="ARBA" id="ARBA00022692"/>
    </source>
</evidence>
<keyword evidence="11" id="KW-1185">Reference proteome</keyword>
<keyword evidence="4" id="KW-0653">Protein transport</keyword>
<dbReference type="OrthoDB" id="3063237at2759"/>
<evidence type="ECO:0000256" key="1">
    <source>
        <dbReference type="ARBA" id="ARBA00004394"/>
    </source>
</evidence>
<dbReference type="AlphaFoldDB" id="A0A1V8SXM7"/>
<dbReference type="PANTHER" id="PTHR12791">
    <property type="entry name" value="GOLGI SNARE BET1-RELATED"/>
    <property type="match status" value="1"/>
</dbReference>
<evidence type="ECO:0000256" key="9">
    <source>
        <dbReference type="SAM" id="Phobius"/>
    </source>
</evidence>
<dbReference type="GO" id="GO:0015031">
    <property type="term" value="P:protein transport"/>
    <property type="evidence" value="ECO:0007669"/>
    <property type="project" value="UniProtKB-KW"/>
</dbReference>
<gene>
    <name evidence="10" type="ORF">B0A48_10470</name>
</gene>
<evidence type="ECO:0000313" key="11">
    <source>
        <dbReference type="Proteomes" id="UP000192596"/>
    </source>
</evidence>
<comment type="subcellular location">
    <subcellularLocation>
        <location evidence="8">Endomembrane system</location>
        <topology evidence="8">Single-pass type IV membrane protein</topology>
    </subcellularLocation>
    <subcellularLocation>
        <location evidence="1">Golgi apparatus membrane</location>
    </subcellularLocation>
</comment>
<keyword evidence="5 9" id="KW-1133">Transmembrane helix</keyword>
<dbReference type="InParanoid" id="A0A1V8SXM7"/>
<organism evidence="10 11">
    <name type="scientific">Cryoendolithus antarcticus</name>
    <dbReference type="NCBI Taxonomy" id="1507870"/>
    <lineage>
        <taxon>Eukaryota</taxon>
        <taxon>Fungi</taxon>
        <taxon>Dikarya</taxon>
        <taxon>Ascomycota</taxon>
        <taxon>Pezizomycotina</taxon>
        <taxon>Dothideomycetes</taxon>
        <taxon>Dothideomycetidae</taxon>
        <taxon>Cladosporiales</taxon>
        <taxon>Cladosporiaceae</taxon>
        <taxon>Cryoendolithus</taxon>
    </lineage>
</organism>
<feature type="transmembrane region" description="Helical" evidence="9">
    <location>
        <begin position="78"/>
        <end position="108"/>
    </location>
</feature>
<dbReference type="GO" id="GO:0000139">
    <property type="term" value="C:Golgi membrane"/>
    <property type="evidence" value="ECO:0007669"/>
    <property type="project" value="UniProtKB-SubCell"/>
</dbReference>
<dbReference type="EMBL" id="NAJO01000023">
    <property type="protein sequence ID" value="OQO03829.1"/>
    <property type="molecule type" value="Genomic_DNA"/>
</dbReference>
<keyword evidence="2" id="KW-0813">Transport</keyword>
<evidence type="ECO:0000256" key="5">
    <source>
        <dbReference type="ARBA" id="ARBA00022989"/>
    </source>
</evidence>
<proteinExistence type="predicted"/>
<keyword evidence="6" id="KW-0333">Golgi apparatus</keyword>
<evidence type="ECO:0000256" key="7">
    <source>
        <dbReference type="ARBA" id="ARBA00023136"/>
    </source>
</evidence>
<dbReference type="CDD" id="cd15853">
    <property type="entry name" value="SNARE_Bet1"/>
    <property type="match status" value="1"/>
</dbReference>
<evidence type="ECO:0000256" key="2">
    <source>
        <dbReference type="ARBA" id="ARBA00022448"/>
    </source>
</evidence>
<keyword evidence="3 9" id="KW-0812">Transmembrane</keyword>
<reference evidence="11" key="1">
    <citation type="submission" date="2017-03" db="EMBL/GenBank/DDBJ databases">
        <title>Genomes of endolithic fungi from Antarctica.</title>
        <authorList>
            <person name="Coleine C."/>
            <person name="Masonjones S."/>
            <person name="Stajich J.E."/>
        </authorList>
    </citation>
    <scope>NUCLEOTIDE SEQUENCE [LARGE SCALE GENOMIC DNA]</scope>
    <source>
        <strain evidence="11">CCFEE 5527</strain>
    </source>
</reference>
<dbReference type="Proteomes" id="UP000192596">
    <property type="component" value="Unassembled WGS sequence"/>
</dbReference>
<dbReference type="InterPro" id="IPR039899">
    <property type="entry name" value="BET1_SNARE"/>
</dbReference>
<accession>A0A1V8SXM7</accession>
<sequence length="226" mass="25343">MASSHDLERQNNDSLSALSSKVSALRSVTNDIYANARDQGVIDSTSETFSTMTTSMKGSARRLGVMARNGDKVAVMKVAGIIVVSVVVLWWIVGWICYGIGAIAGSYICEVRARRNTPHQQRQPLNHVNLVLQALQFPLFFPPSAWLTGSYILALGPVLVFTLISWYIAAMFRYYVCGQNPTPPECCRHEEQRRIMIQQGQYRTCQEKDVFNDELNEMTEEKMGLA</sequence>